<dbReference type="GO" id="GO:0009424">
    <property type="term" value="C:bacterial-type flagellum hook"/>
    <property type="evidence" value="ECO:0007669"/>
    <property type="project" value="InterPro"/>
</dbReference>
<keyword evidence="11" id="KW-1185">Reference proteome</keyword>
<dbReference type="PANTHER" id="PTHR30288">
    <property type="entry name" value="FLAGELLAR CAP/ASSEMBLY PROTEIN FLID"/>
    <property type="match status" value="1"/>
</dbReference>
<protein>
    <recommendedName>
        <fullName evidence="7">Filament cap protein</fullName>
    </recommendedName>
    <alternativeName>
        <fullName evidence="6">Flagellar cap protein</fullName>
    </alternativeName>
</protein>
<dbReference type="GO" id="GO:0009421">
    <property type="term" value="C:bacterial-type flagellum filament cap"/>
    <property type="evidence" value="ECO:0007669"/>
    <property type="project" value="InterPro"/>
</dbReference>
<dbReference type="OrthoDB" id="244268at2"/>
<dbReference type="GO" id="GO:0007155">
    <property type="term" value="P:cell adhesion"/>
    <property type="evidence" value="ECO:0007669"/>
    <property type="project" value="InterPro"/>
</dbReference>
<evidence type="ECO:0000313" key="11">
    <source>
        <dbReference type="Proteomes" id="UP000318288"/>
    </source>
</evidence>
<dbReference type="Proteomes" id="UP000318288">
    <property type="component" value="Unassembled WGS sequence"/>
</dbReference>
<dbReference type="EMBL" id="SJPW01000008">
    <property type="protein sequence ID" value="TWU46227.1"/>
    <property type="molecule type" value="Genomic_DNA"/>
</dbReference>
<keyword evidence="5" id="KW-0975">Bacterial flagellum</keyword>
<evidence type="ECO:0000256" key="4">
    <source>
        <dbReference type="ARBA" id="ARBA00023054"/>
    </source>
</evidence>
<comment type="subcellular location">
    <subcellularLocation>
        <location evidence="1">Bacterial flagellum</location>
    </subcellularLocation>
</comment>
<comment type="subunit">
    <text evidence="3">Homopentamer.</text>
</comment>
<name>A0A5C6EE06_9BACT</name>
<evidence type="ECO:0000256" key="7">
    <source>
        <dbReference type="ARBA" id="ARBA00033192"/>
    </source>
</evidence>
<keyword evidence="10" id="KW-0969">Cilium</keyword>
<comment type="similarity">
    <text evidence="2">Belongs to the FliD family.</text>
</comment>
<reference evidence="10 11" key="1">
    <citation type="submission" date="2019-02" db="EMBL/GenBank/DDBJ databases">
        <title>Deep-cultivation of Planctomycetes and their phenomic and genomic characterization uncovers novel biology.</title>
        <authorList>
            <person name="Wiegand S."/>
            <person name="Jogler M."/>
            <person name="Boedeker C."/>
            <person name="Pinto D."/>
            <person name="Vollmers J."/>
            <person name="Rivas-Marin E."/>
            <person name="Kohn T."/>
            <person name="Peeters S.H."/>
            <person name="Heuer A."/>
            <person name="Rast P."/>
            <person name="Oberbeckmann S."/>
            <person name="Bunk B."/>
            <person name="Jeske O."/>
            <person name="Meyerdierks A."/>
            <person name="Storesund J.E."/>
            <person name="Kallscheuer N."/>
            <person name="Luecker S."/>
            <person name="Lage O.M."/>
            <person name="Pohl T."/>
            <person name="Merkel B.J."/>
            <person name="Hornburger P."/>
            <person name="Mueller R.-W."/>
            <person name="Bruemmer F."/>
            <person name="Labrenz M."/>
            <person name="Spormann A.M."/>
            <person name="Op Den Camp H."/>
            <person name="Overmann J."/>
            <person name="Amann R."/>
            <person name="Jetten M.S.M."/>
            <person name="Mascher T."/>
            <person name="Medema M.H."/>
            <person name="Devos D.P."/>
            <person name="Kaster A.-K."/>
            <person name="Ovreas L."/>
            <person name="Rohde M."/>
            <person name="Galperin M.Y."/>
            <person name="Jogler C."/>
        </authorList>
    </citation>
    <scope>NUCLEOTIDE SEQUENCE [LARGE SCALE GENOMIC DNA]</scope>
    <source>
        <strain evidence="10 11">Poly51</strain>
    </source>
</reference>
<organism evidence="10 11">
    <name type="scientific">Rubripirellula tenax</name>
    <dbReference type="NCBI Taxonomy" id="2528015"/>
    <lineage>
        <taxon>Bacteria</taxon>
        <taxon>Pseudomonadati</taxon>
        <taxon>Planctomycetota</taxon>
        <taxon>Planctomycetia</taxon>
        <taxon>Pirellulales</taxon>
        <taxon>Pirellulaceae</taxon>
        <taxon>Rubripirellula</taxon>
    </lineage>
</organism>
<dbReference type="PANTHER" id="PTHR30288:SF0">
    <property type="entry name" value="FLAGELLAR HOOK-ASSOCIATED PROTEIN 2"/>
    <property type="match status" value="1"/>
</dbReference>
<evidence type="ECO:0000256" key="2">
    <source>
        <dbReference type="ARBA" id="ARBA00009764"/>
    </source>
</evidence>
<dbReference type="InterPro" id="IPR010809">
    <property type="entry name" value="FliD_C"/>
</dbReference>
<dbReference type="InterPro" id="IPR003481">
    <property type="entry name" value="FliD_N"/>
</dbReference>
<dbReference type="RefSeq" id="WP_146461960.1">
    <property type="nucleotide sequence ID" value="NZ_SJPW01000008.1"/>
</dbReference>
<proteinExistence type="inferred from homology"/>
<evidence type="ECO:0000313" key="10">
    <source>
        <dbReference type="EMBL" id="TWU46227.1"/>
    </source>
</evidence>
<dbReference type="GO" id="GO:0071973">
    <property type="term" value="P:bacterial-type flagellum-dependent cell motility"/>
    <property type="evidence" value="ECO:0007669"/>
    <property type="project" value="TreeGrafter"/>
</dbReference>
<dbReference type="InterPro" id="IPR040026">
    <property type="entry name" value="FliD"/>
</dbReference>
<keyword evidence="10" id="KW-0966">Cell projection</keyword>
<dbReference type="AlphaFoldDB" id="A0A5C6EE06"/>
<gene>
    <name evidence="10" type="primary">fliD</name>
    <name evidence="10" type="ORF">Poly51_56230</name>
</gene>
<evidence type="ECO:0000256" key="1">
    <source>
        <dbReference type="ARBA" id="ARBA00004365"/>
    </source>
</evidence>
<dbReference type="Pfam" id="PF07195">
    <property type="entry name" value="FliD_C"/>
    <property type="match status" value="1"/>
</dbReference>
<sequence length="920" mass="94057">MGRLQSSVGLVTGTNIQSTVDQLISISGQPRDRLISRTEQLQNQQRAIAELTASVIGVQLAGKKLANASAFQSKSAVSSNADALSAAAGENAKAATHTVRTLQTAATHATSSRQRFSSADVALGFTGQIRVAPSGGSIDGSADLSKLNDGRGVEAGVIRFTDRSGASAEIDFSDARTIDDVLQIINDAEVDITATTENGAIKLVDKSGSTASNLKIEQLGDTETAADLGLWGIDEASSSVSGLKFELPEGVSSLRGTALSELGGGNGIGPLGNLDIELSDGSSATIDLSNATTTAEVIDSIAASGLSLIVKYNDAKNGFQLRDVSGGTGNFKISSTDDTAVDLGVANDTTDDVVVGASLNRQTVTSDTLLSSLNQGAGVNGSFTIKDSSGKIGAINLKLKNITNMGELIDAINELSVDVTASINENGDGISIVDNAAGSETLTIRDAGSGTAAKSLGIAGAATAQTIGGQSVSALVGTQSNVIEVTETDTLASLVEKINQDGRYGTSSIQSNSDGTFALRIRSNTAGGQGQFAINTTGFDLDLRTESRGRDALIAVSTDEGLERFVTSSDGVFDIDGAAGSEPITSASLLSSLSGSAASGSFTLTDSAGKTSAINITTQGIKTVGSFIDAVNALDIGVTASISEDGAGITLIDTAGGNKTLTVSDVGNGLAASSLGIAGTAKTQTINGESVSALTGSTSSASTESTGLVFTLKELSDSPITITVAEDSKAVESAAKTFVDQYNKLITKVDSLTFFNADSNEVGLLFGSSEVQRITTGFSRLLSGTVNGAGPIKSVGQVGIKFATGGKLELDNDKLVAALESNRENVQAFFATDETGLANRLDELSDRIAGVDGGLLLNKTDTLGLQIERNSTQVDKMNARLDKERDRLLATFYANETAISKLQSNSSAIDQIQRITIDGS</sequence>
<evidence type="ECO:0000259" key="8">
    <source>
        <dbReference type="Pfam" id="PF02465"/>
    </source>
</evidence>
<comment type="caution">
    <text evidence="10">The sequence shown here is derived from an EMBL/GenBank/DDBJ whole genome shotgun (WGS) entry which is preliminary data.</text>
</comment>
<keyword evidence="10" id="KW-0282">Flagellum</keyword>
<accession>A0A5C6EE06</accession>
<feature type="domain" description="Flagellar hook-associated protein 2 N-terminal" evidence="8">
    <location>
        <begin position="12"/>
        <end position="108"/>
    </location>
</feature>
<evidence type="ECO:0000256" key="6">
    <source>
        <dbReference type="ARBA" id="ARBA00033074"/>
    </source>
</evidence>
<evidence type="ECO:0000256" key="5">
    <source>
        <dbReference type="ARBA" id="ARBA00023143"/>
    </source>
</evidence>
<feature type="domain" description="Flagellar hook-associated protein 2 C-terminal" evidence="9">
    <location>
        <begin position="685"/>
        <end position="904"/>
    </location>
</feature>
<evidence type="ECO:0000259" key="9">
    <source>
        <dbReference type="Pfam" id="PF07195"/>
    </source>
</evidence>
<dbReference type="Pfam" id="PF02465">
    <property type="entry name" value="FliD_N"/>
    <property type="match status" value="1"/>
</dbReference>
<evidence type="ECO:0000256" key="3">
    <source>
        <dbReference type="ARBA" id="ARBA00011255"/>
    </source>
</evidence>
<keyword evidence="4" id="KW-0175">Coiled coil</keyword>